<gene>
    <name evidence="2" type="ORF">PORCRE_472</name>
</gene>
<sequence length="50" mass="6013">MFLEDNRMKKEGGRRKERKKGERKRLSQVDETALPKVYQTDKNSCRRDSL</sequence>
<evidence type="ECO:0000256" key="1">
    <source>
        <dbReference type="SAM" id="MobiDB-lite"/>
    </source>
</evidence>
<protein>
    <submittedName>
        <fullName evidence="2">Uncharacterized protein</fullName>
    </submittedName>
</protein>
<feature type="compositionally biased region" description="Basic residues" evidence="1">
    <location>
        <begin position="12"/>
        <end position="23"/>
    </location>
</feature>
<proteinExistence type="predicted"/>
<organism evidence="2 3">
    <name type="scientific">Porphyromonas crevioricanis JCM 15906</name>
    <dbReference type="NCBI Taxonomy" id="1305617"/>
    <lineage>
        <taxon>Bacteria</taxon>
        <taxon>Pseudomonadati</taxon>
        <taxon>Bacteroidota</taxon>
        <taxon>Bacteroidia</taxon>
        <taxon>Bacteroidales</taxon>
        <taxon>Porphyromonadaceae</taxon>
        <taxon>Porphyromonas</taxon>
    </lineage>
</organism>
<dbReference type="AlphaFoldDB" id="T1CGH0"/>
<feature type="compositionally biased region" description="Basic and acidic residues" evidence="1">
    <location>
        <begin position="1"/>
        <end position="11"/>
    </location>
</feature>
<evidence type="ECO:0000313" key="3">
    <source>
        <dbReference type="Proteomes" id="UP000018031"/>
    </source>
</evidence>
<comment type="caution">
    <text evidence="2">The sequence shown here is derived from an EMBL/GenBank/DDBJ whole genome shotgun (WGS) entry which is preliminary data.</text>
</comment>
<dbReference type="EMBL" id="BAOU01000011">
    <property type="protein sequence ID" value="GAD04776.1"/>
    <property type="molecule type" value="Genomic_DNA"/>
</dbReference>
<reference evidence="3" key="1">
    <citation type="journal article" date="2013" name="Genome">
        <title>Draft Genome Sequences of Porphyromonas crevioricanis JCM 15906T and Porphyromonas cansulci JCM 13913T Isolated from a Canine Oral Cavity.</title>
        <authorList>
            <person name="Sakamoto M."/>
            <person name="Tanaka N."/>
            <person name="Shiwa Y."/>
            <person name="Yoshikawa H."/>
            <person name="Ohkuma M."/>
        </authorList>
    </citation>
    <scope>NUCLEOTIDE SEQUENCE [LARGE SCALE GENOMIC DNA]</scope>
    <source>
        <strain evidence="3">JCM 15906</strain>
    </source>
</reference>
<name>T1CGH0_9PORP</name>
<evidence type="ECO:0000313" key="2">
    <source>
        <dbReference type="EMBL" id="GAD04776.1"/>
    </source>
</evidence>
<reference evidence="2 3" key="2">
    <citation type="journal article" date="2013" name="Genome Announc.">
        <title>Draft Genome Sequences of Porphyromonas crevioricanis JCM 15906T and Porphyromonas cansulci JCM 13913T Isolated from a Canine Oral Cavity.</title>
        <authorList>
            <person name="Sakamoto M."/>
            <person name="Tanaka N."/>
            <person name="Shiwa Y."/>
            <person name="Yoshikawa H."/>
            <person name="Ohkuma M."/>
        </authorList>
    </citation>
    <scope>NUCLEOTIDE SEQUENCE [LARGE SCALE GENOMIC DNA]</scope>
    <source>
        <strain evidence="2 3">JCM 15906</strain>
    </source>
</reference>
<accession>T1CGH0</accession>
<dbReference type="Proteomes" id="UP000018031">
    <property type="component" value="Unassembled WGS sequence"/>
</dbReference>
<feature type="region of interest" description="Disordered" evidence="1">
    <location>
        <begin position="1"/>
        <end position="50"/>
    </location>
</feature>